<dbReference type="EMBL" id="WNYA01071462">
    <property type="protein sequence ID" value="KAG8535301.1"/>
    <property type="molecule type" value="Genomic_DNA"/>
</dbReference>
<feature type="region of interest" description="Disordered" evidence="1">
    <location>
        <begin position="1"/>
        <end position="30"/>
    </location>
</feature>
<reference evidence="3" key="1">
    <citation type="thesis" date="2020" institute="ProQuest LLC" country="789 East Eisenhower Parkway, Ann Arbor, MI, USA">
        <title>Comparative Genomics and Chromosome Evolution.</title>
        <authorList>
            <person name="Mudd A.B."/>
        </authorList>
    </citation>
    <scope>NUCLEOTIDE SEQUENCE</scope>
    <source>
        <strain evidence="3">237g6f4</strain>
        <tissue evidence="3">Blood</tissue>
    </source>
</reference>
<keyword evidence="4" id="KW-1185">Reference proteome</keyword>
<accession>A0AAV6YEW2</accession>
<evidence type="ECO:0000313" key="4">
    <source>
        <dbReference type="Proteomes" id="UP000824782"/>
    </source>
</evidence>
<sequence length="85" mass="9047">MRQSPAPALRYSPSHPNPEPGSGPCAPDITAVSGRSDSDDLLQLQMSVFLPLIILMYLNILSIFWMNLHEPGASGCGVCGAEPPL</sequence>
<evidence type="ECO:0000256" key="1">
    <source>
        <dbReference type="SAM" id="MobiDB-lite"/>
    </source>
</evidence>
<keyword evidence="2" id="KW-0472">Membrane</keyword>
<organism evidence="3 4">
    <name type="scientific">Engystomops pustulosus</name>
    <name type="common">Tungara frog</name>
    <name type="synonym">Physalaemus pustulosus</name>
    <dbReference type="NCBI Taxonomy" id="76066"/>
    <lineage>
        <taxon>Eukaryota</taxon>
        <taxon>Metazoa</taxon>
        <taxon>Chordata</taxon>
        <taxon>Craniata</taxon>
        <taxon>Vertebrata</taxon>
        <taxon>Euteleostomi</taxon>
        <taxon>Amphibia</taxon>
        <taxon>Batrachia</taxon>
        <taxon>Anura</taxon>
        <taxon>Neobatrachia</taxon>
        <taxon>Hyloidea</taxon>
        <taxon>Leptodactylidae</taxon>
        <taxon>Leiuperinae</taxon>
        <taxon>Engystomops</taxon>
    </lineage>
</organism>
<protein>
    <submittedName>
        <fullName evidence="3">Uncharacterized protein</fullName>
    </submittedName>
</protein>
<evidence type="ECO:0000256" key="2">
    <source>
        <dbReference type="SAM" id="Phobius"/>
    </source>
</evidence>
<dbReference type="AlphaFoldDB" id="A0AAV6YEW2"/>
<name>A0AAV6YEW2_ENGPU</name>
<comment type="caution">
    <text evidence="3">The sequence shown here is derived from an EMBL/GenBank/DDBJ whole genome shotgun (WGS) entry which is preliminary data.</text>
</comment>
<dbReference type="Proteomes" id="UP000824782">
    <property type="component" value="Unassembled WGS sequence"/>
</dbReference>
<gene>
    <name evidence="3" type="ORF">GDO81_028894</name>
</gene>
<keyword evidence="2" id="KW-0812">Transmembrane</keyword>
<evidence type="ECO:0000313" key="3">
    <source>
        <dbReference type="EMBL" id="KAG8535301.1"/>
    </source>
</evidence>
<proteinExistence type="predicted"/>
<feature type="transmembrane region" description="Helical" evidence="2">
    <location>
        <begin position="44"/>
        <end position="65"/>
    </location>
</feature>
<keyword evidence="2" id="KW-1133">Transmembrane helix</keyword>